<feature type="transmembrane region" description="Helical" evidence="6">
    <location>
        <begin position="12"/>
        <end position="31"/>
    </location>
</feature>
<dbReference type="EMBL" id="MFEG01000014">
    <property type="protein sequence ID" value="OGE76227.1"/>
    <property type="molecule type" value="Genomic_DNA"/>
</dbReference>
<organism evidence="8 9">
    <name type="scientific">Candidatus Doudnabacteria bacterium RIFCSPHIGHO2_01_52_17</name>
    <dbReference type="NCBI Taxonomy" id="1817820"/>
    <lineage>
        <taxon>Bacteria</taxon>
        <taxon>Candidatus Doudnaibacteriota</taxon>
    </lineage>
</organism>
<feature type="transmembrane region" description="Helical" evidence="6">
    <location>
        <begin position="162"/>
        <end position="183"/>
    </location>
</feature>
<feature type="transmembrane region" description="Helical" evidence="6">
    <location>
        <begin position="134"/>
        <end position="156"/>
    </location>
</feature>
<comment type="caution">
    <text evidence="8">The sequence shown here is derived from an EMBL/GenBank/DDBJ whole genome shotgun (WGS) entry which is preliminary data.</text>
</comment>
<evidence type="ECO:0000259" key="7">
    <source>
        <dbReference type="Pfam" id="PF09335"/>
    </source>
</evidence>
<evidence type="ECO:0000256" key="1">
    <source>
        <dbReference type="ARBA" id="ARBA00004651"/>
    </source>
</evidence>
<accession>A0A1F5NEW9</accession>
<keyword evidence="2 6" id="KW-1003">Cell membrane</keyword>
<dbReference type="InterPro" id="IPR032816">
    <property type="entry name" value="VTT_dom"/>
</dbReference>
<reference evidence="8 9" key="1">
    <citation type="journal article" date="2016" name="Nat. Commun.">
        <title>Thousands of microbial genomes shed light on interconnected biogeochemical processes in an aquifer system.</title>
        <authorList>
            <person name="Anantharaman K."/>
            <person name="Brown C.T."/>
            <person name="Hug L.A."/>
            <person name="Sharon I."/>
            <person name="Castelle C.J."/>
            <person name="Probst A.J."/>
            <person name="Thomas B.C."/>
            <person name="Singh A."/>
            <person name="Wilkins M.J."/>
            <person name="Karaoz U."/>
            <person name="Brodie E.L."/>
            <person name="Williams K.H."/>
            <person name="Hubbard S.S."/>
            <person name="Banfield J.F."/>
        </authorList>
    </citation>
    <scope>NUCLEOTIDE SEQUENCE [LARGE SCALE GENOMIC DNA]</scope>
</reference>
<keyword evidence="4 6" id="KW-1133">Transmembrane helix</keyword>
<proteinExistence type="inferred from homology"/>
<evidence type="ECO:0000256" key="4">
    <source>
        <dbReference type="ARBA" id="ARBA00022989"/>
    </source>
</evidence>
<dbReference type="PANTHER" id="PTHR12677:SF59">
    <property type="entry name" value="GOLGI APPARATUS MEMBRANE PROTEIN TVP38-RELATED"/>
    <property type="match status" value="1"/>
</dbReference>
<evidence type="ECO:0000256" key="3">
    <source>
        <dbReference type="ARBA" id="ARBA00022692"/>
    </source>
</evidence>
<dbReference type="AlphaFoldDB" id="A0A1F5NEW9"/>
<dbReference type="Pfam" id="PF09335">
    <property type="entry name" value="VTT_dom"/>
    <property type="match status" value="1"/>
</dbReference>
<dbReference type="InterPro" id="IPR015414">
    <property type="entry name" value="TMEM64"/>
</dbReference>
<name>A0A1F5NEW9_9BACT</name>
<evidence type="ECO:0000256" key="5">
    <source>
        <dbReference type="ARBA" id="ARBA00023136"/>
    </source>
</evidence>
<sequence>MSVIFKKLTKVNLFWLGAGTLLAVFFLLPLVSRDYQEYAVGLIQAYPYLAPLLIVVFRFVGMVLAPLPGAPIAFASMALLPWHEAWFYNFLGNEAGVIAAFFIARKFREPVVAHFAPLEKIHRWQERVSAHKQFWAFTGLRVVSVLAFDFVSYAAGLTKLSFKTFISATLLVDIPIGLLFFYLGGVAVKYSILFFGAFAVILVVGALILKTVPAVTGGNGKSVE</sequence>
<protein>
    <recommendedName>
        <fullName evidence="6">TVP38/TMEM64 family membrane protein</fullName>
    </recommendedName>
</protein>
<gene>
    <name evidence="8" type="ORF">A3K06_00230</name>
</gene>
<evidence type="ECO:0000313" key="9">
    <source>
        <dbReference type="Proteomes" id="UP000176547"/>
    </source>
</evidence>
<feature type="transmembrane region" description="Helical" evidence="6">
    <location>
        <begin position="43"/>
        <end position="65"/>
    </location>
</feature>
<feature type="transmembrane region" description="Helical" evidence="6">
    <location>
        <begin position="190"/>
        <end position="209"/>
    </location>
</feature>
<dbReference type="Proteomes" id="UP000176547">
    <property type="component" value="Unassembled WGS sequence"/>
</dbReference>
<evidence type="ECO:0000256" key="2">
    <source>
        <dbReference type="ARBA" id="ARBA00022475"/>
    </source>
</evidence>
<evidence type="ECO:0000313" key="8">
    <source>
        <dbReference type="EMBL" id="OGE76227.1"/>
    </source>
</evidence>
<feature type="domain" description="VTT" evidence="7">
    <location>
        <begin position="67"/>
        <end position="184"/>
    </location>
</feature>
<comment type="subcellular location">
    <subcellularLocation>
        <location evidence="1 6">Cell membrane</location>
        <topology evidence="1 6">Multi-pass membrane protein</topology>
    </subcellularLocation>
</comment>
<feature type="transmembrane region" description="Helical" evidence="6">
    <location>
        <begin position="85"/>
        <end position="104"/>
    </location>
</feature>
<dbReference type="PANTHER" id="PTHR12677">
    <property type="entry name" value="GOLGI APPARATUS MEMBRANE PROTEIN TVP38-RELATED"/>
    <property type="match status" value="1"/>
</dbReference>
<comment type="similarity">
    <text evidence="6">Belongs to the TVP38/TMEM64 family.</text>
</comment>
<dbReference type="GO" id="GO:0005886">
    <property type="term" value="C:plasma membrane"/>
    <property type="evidence" value="ECO:0007669"/>
    <property type="project" value="UniProtKB-SubCell"/>
</dbReference>
<evidence type="ECO:0000256" key="6">
    <source>
        <dbReference type="RuleBase" id="RU366058"/>
    </source>
</evidence>
<keyword evidence="3 6" id="KW-0812">Transmembrane</keyword>
<keyword evidence="5 6" id="KW-0472">Membrane</keyword>